<keyword evidence="3" id="KW-1185">Reference proteome</keyword>
<dbReference type="OrthoDB" id="3051118at2759"/>
<dbReference type="Proteomes" id="UP001150266">
    <property type="component" value="Unassembled WGS sequence"/>
</dbReference>
<sequence>MRFYSLTMASASSTILFIGILTASSVTVLAHPVTLQNIPEQVPPDMPQLTEYLFMPAENSEIIGQMDTVTKISPVVFYLTPSLEMIPDIASSTTGDLSYLDLTAAVNPLTPIVTGTIEALLYTFQYSSDTTPSPIPTTTASISEDTSVTPRLGPGPVIHPTASSLTKSLNSVTSEIPYVPSNTMVSDPFIVHDPGAAAPETSHRATVIVGGVLSGLFAFSMITCVLLHMRRLRCMLFARGVHRNLDPLVIKDSEKPSALMPEANPEGHTYVDSAQPVSPVFPSWMKLPSQISPFQSHRDSLLSYFRLTRYSTYAQPSKLHPQKPQKTRILDIVPDFPRSRFSVTSSDYSHSINSIEPHPRLEHAIVSSRKSVPLLTPEEFFSLPSSTTIISRHSRAGSAPVFGRHRKDARLDSMLSMAKFSDKGEKPDTRSSTRSRAMSVAVVQSQNLQRRRTRSIAVVENGVWS</sequence>
<gene>
    <name evidence="2" type="ORF">J3R30DRAFT_3419398</name>
</gene>
<dbReference type="EMBL" id="JAOTPV010000001">
    <property type="protein sequence ID" value="KAJ4490144.1"/>
    <property type="molecule type" value="Genomic_DNA"/>
</dbReference>
<name>A0A9W9ATF4_9AGAR</name>
<evidence type="ECO:0000256" key="1">
    <source>
        <dbReference type="SAM" id="Phobius"/>
    </source>
</evidence>
<keyword evidence="1" id="KW-0812">Transmembrane</keyword>
<keyword evidence="1" id="KW-0472">Membrane</keyword>
<dbReference type="AlphaFoldDB" id="A0A9W9ATF4"/>
<accession>A0A9W9ATF4</accession>
<protein>
    <submittedName>
        <fullName evidence="2">Uncharacterized protein</fullName>
    </submittedName>
</protein>
<feature type="transmembrane region" description="Helical" evidence="1">
    <location>
        <begin position="207"/>
        <end position="229"/>
    </location>
</feature>
<comment type="caution">
    <text evidence="2">The sequence shown here is derived from an EMBL/GenBank/DDBJ whole genome shotgun (WGS) entry which is preliminary data.</text>
</comment>
<organism evidence="2 3">
    <name type="scientific">Lentinula aciculospora</name>
    <dbReference type="NCBI Taxonomy" id="153920"/>
    <lineage>
        <taxon>Eukaryota</taxon>
        <taxon>Fungi</taxon>
        <taxon>Dikarya</taxon>
        <taxon>Basidiomycota</taxon>
        <taxon>Agaricomycotina</taxon>
        <taxon>Agaricomycetes</taxon>
        <taxon>Agaricomycetidae</taxon>
        <taxon>Agaricales</taxon>
        <taxon>Marasmiineae</taxon>
        <taxon>Omphalotaceae</taxon>
        <taxon>Lentinula</taxon>
    </lineage>
</organism>
<evidence type="ECO:0000313" key="2">
    <source>
        <dbReference type="EMBL" id="KAJ4490144.1"/>
    </source>
</evidence>
<reference evidence="2" key="1">
    <citation type="submission" date="2022-08" db="EMBL/GenBank/DDBJ databases">
        <title>A Global Phylogenomic Analysis of the Shiitake Genus Lentinula.</title>
        <authorList>
            <consortium name="DOE Joint Genome Institute"/>
            <person name="Sierra-Patev S."/>
            <person name="Min B."/>
            <person name="Naranjo-Ortiz M."/>
            <person name="Looney B."/>
            <person name="Konkel Z."/>
            <person name="Slot J.C."/>
            <person name="Sakamoto Y."/>
            <person name="Steenwyk J.L."/>
            <person name="Rokas A."/>
            <person name="Carro J."/>
            <person name="Camarero S."/>
            <person name="Ferreira P."/>
            <person name="Molpeceres G."/>
            <person name="Ruiz-Duenas F.J."/>
            <person name="Serrano A."/>
            <person name="Henrissat B."/>
            <person name="Drula E."/>
            <person name="Hughes K.W."/>
            <person name="Mata J.L."/>
            <person name="Ishikawa N.K."/>
            <person name="Vargas-Isla R."/>
            <person name="Ushijima S."/>
            <person name="Smith C.A."/>
            <person name="Ahrendt S."/>
            <person name="Andreopoulos W."/>
            <person name="He G."/>
            <person name="Labutti K."/>
            <person name="Lipzen A."/>
            <person name="Ng V."/>
            <person name="Riley R."/>
            <person name="Sandor L."/>
            <person name="Barry K."/>
            <person name="Martinez A.T."/>
            <person name="Xiao Y."/>
            <person name="Gibbons J.G."/>
            <person name="Terashima K."/>
            <person name="Grigoriev I.V."/>
            <person name="Hibbett D.S."/>
        </authorList>
    </citation>
    <scope>NUCLEOTIDE SEQUENCE</scope>
    <source>
        <strain evidence="2">JLM2183</strain>
    </source>
</reference>
<evidence type="ECO:0000313" key="3">
    <source>
        <dbReference type="Proteomes" id="UP001150266"/>
    </source>
</evidence>
<proteinExistence type="predicted"/>
<keyword evidence="1" id="KW-1133">Transmembrane helix</keyword>